<evidence type="ECO:0000259" key="3">
    <source>
        <dbReference type="PROSITE" id="PS50883"/>
    </source>
</evidence>
<dbReference type="NCBIfam" id="TIGR00254">
    <property type="entry name" value="GGDEF"/>
    <property type="match status" value="1"/>
</dbReference>
<dbReference type="PANTHER" id="PTHR44757:SF2">
    <property type="entry name" value="BIOFILM ARCHITECTURE MAINTENANCE PROTEIN MBAA"/>
    <property type="match status" value="1"/>
</dbReference>
<dbReference type="RefSeq" id="WP_101649382.1">
    <property type="nucleotide sequence ID" value="NZ_PGVE01000067.1"/>
</dbReference>
<dbReference type="Pfam" id="PF00990">
    <property type="entry name" value="GGDEF"/>
    <property type="match status" value="1"/>
</dbReference>
<dbReference type="Proteomes" id="UP000234950">
    <property type="component" value="Unassembled WGS sequence"/>
</dbReference>
<feature type="domain" description="PAS" evidence="1">
    <location>
        <begin position="53"/>
        <end position="123"/>
    </location>
</feature>
<dbReference type="AlphaFoldDB" id="A0A2N5HB18"/>
<dbReference type="Pfam" id="PF08448">
    <property type="entry name" value="PAS_4"/>
    <property type="match status" value="1"/>
</dbReference>
<dbReference type="FunFam" id="3.20.20.450:FF:000001">
    <property type="entry name" value="Cyclic di-GMP phosphodiesterase yahA"/>
    <property type="match status" value="1"/>
</dbReference>
<feature type="domain" description="GGDEF" evidence="4">
    <location>
        <begin position="206"/>
        <end position="338"/>
    </location>
</feature>
<dbReference type="SMART" id="SM00267">
    <property type="entry name" value="GGDEF"/>
    <property type="match status" value="1"/>
</dbReference>
<evidence type="ECO:0000313" key="5">
    <source>
        <dbReference type="EMBL" id="PLS02711.1"/>
    </source>
</evidence>
<dbReference type="Gene3D" id="3.30.450.20">
    <property type="entry name" value="PAS domain"/>
    <property type="match status" value="2"/>
</dbReference>
<protein>
    <recommendedName>
        <fullName evidence="7">Diguanylate cyclase</fullName>
    </recommendedName>
</protein>
<keyword evidence="6" id="KW-1185">Reference proteome</keyword>
<name>A0A2N5HB18_9BACI</name>
<accession>A0A2N5HB18</accession>
<evidence type="ECO:0000313" key="6">
    <source>
        <dbReference type="Proteomes" id="UP000234950"/>
    </source>
</evidence>
<dbReference type="NCBIfam" id="TIGR00229">
    <property type="entry name" value="sensory_box"/>
    <property type="match status" value="2"/>
</dbReference>
<dbReference type="GO" id="GO:0006355">
    <property type="term" value="P:regulation of DNA-templated transcription"/>
    <property type="evidence" value="ECO:0007669"/>
    <property type="project" value="InterPro"/>
</dbReference>
<dbReference type="InterPro" id="IPR035965">
    <property type="entry name" value="PAS-like_dom_sf"/>
</dbReference>
<dbReference type="CDD" id="cd00130">
    <property type="entry name" value="PAS"/>
    <property type="match status" value="1"/>
</dbReference>
<feature type="domain" description="PAC" evidence="2">
    <location>
        <begin position="127"/>
        <end position="178"/>
    </location>
</feature>
<dbReference type="SUPFAM" id="SSF141868">
    <property type="entry name" value="EAL domain-like"/>
    <property type="match status" value="1"/>
</dbReference>
<evidence type="ECO:0008006" key="7">
    <source>
        <dbReference type="Google" id="ProtNLM"/>
    </source>
</evidence>
<dbReference type="Gene3D" id="3.30.70.270">
    <property type="match status" value="1"/>
</dbReference>
<dbReference type="CDD" id="cd01949">
    <property type="entry name" value="GGDEF"/>
    <property type="match status" value="1"/>
</dbReference>
<dbReference type="InterPro" id="IPR013767">
    <property type="entry name" value="PAS_fold"/>
</dbReference>
<dbReference type="InterPro" id="IPR000700">
    <property type="entry name" value="PAS-assoc_C"/>
</dbReference>
<dbReference type="PROSITE" id="PS50112">
    <property type="entry name" value="PAS"/>
    <property type="match status" value="1"/>
</dbReference>
<reference evidence="5 6" key="1">
    <citation type="submission" date="2017-11" db="EMBL/GenBank/DDBJ databases">
        <title>Comparitive Functional Genomics of Dry Heat Resistant strains isolated from the Viking Spacecraft.</title>
        <authorList>
            <person name="Seuylemezian A."/>
            <person name="Cooper K."/>
            <person name="Vaishampayan P."/>
        </authorList>
    </citation>
    <scope>NUCLEOTIDE SEQUENCE [LARGE SCALE GENOMIC DNA]</scope>
    <source>
        <strain evidence="5 6">V32-6</strain>
    </source>
</reference>
<dbReference type="OrthoDB" id="9759607at2"/>
<dbReference type="EMBL" id="PGVE01000067">
    <property type="protein sequence ID" value="PLS02711.1"/>
    <property type="molecule type" value="Genomic_DNA"/>
</dbReference>
<gene>
    <name evidence="5" type="ORF">CVD27_18530</name>
</gene>
<evidence type="ECO:0000259" key="2">
    <source>
        <dbReference type="PROSITE" id="PS50113"/>
    </source>
</evidence>
<sequence length="779" mass="89179">MAYIIVITLIILLLMTAVKVMVMVARDVTKRKQTERELIESEHRYLQEKIKMSEQRYKSLFDYHSDAVYSLDLEGRFTSANAACEKISGYSPEQLIEKNFSELIYEEDLAEIIRIFHLTIQDGGSQQTKKFRLKRKTGEILMLDTTTIPIIVDGEIMGVYGIAKDITEQVKNQEMVQHLAYHDYLTGLPNRNMLEALLTKGGIPLKNLAILFIDLDRFKIINDTLGHSEGDKLLKRVADRLKSSVSEKDLIFRQGGDEFIVILKEADRERAEVVAINILEALSTPFKLNTTEVYSSPSIGISLSQKDGETVESLIKHADYAMYQAKKAGKKTYRFYSCIKYDGDFDPLTMEMELHKAIKQNELFLHYQPKVNLKTGKMFGAEALLRWNHPKWGMIPPSKFIPIAEESGLIIPIGEWVLRQACAQNKRWQEKGCLPMVISVNLSGRQFSYAGIVSTVEKVLKETGLEPQYLELEITESMTMDIEHTIPTLHDLKKLGVLISIDDFGTGFSSLNYLKQFPVDTLKIDQSFVRELLNNNHDETIVKTIISMAHHLQVKVVAEGIETREQLVFLQQHLCDEGQGHFFSKSVTAEELNGEWARIEQIVPKFGLSQDLHEQIWAEESYRMAKQELQDTLSRQQGLTLKYKRIDGRFIHTWCEGGFLYRIGLTKDRIIGKEIKEIIPWQYAGAKEKIYQRAWEGEENLTYEAEIYGIHYLAALSPIKRGGKVVEVIVSCIDITPLKEREKALLKSQELNRLIAGYKIFNSMLTPILDNEGQIQHVN</sequence>
<dbReference type="PANTHER" id="PTHR44757">
    <property type="entry name" value="DIGUANYLATE CYCLASE DGCP"/>
    <property type="match status" value="1"/>
</dbReference>
<dbReference type="InterPro" id="IPR013656">
    <property type="entry name" value="PAS_4"/>
</dbReference>
<dbReference type="InterPro" id="IPR052155">
    <property type="entry name" value="Biofilm_reg_signaling"/>
</dbReference>
<dbReference type="InterPro" id="IPR035919">
    <property type="entry name" value="EAL_sf"/>
</dbReference>
<dbReference type="Pfam" id="PF00989">
    <property type="entry name" value="PAS"/>
    <property type="match status" value="1"/>
</dbReference>
<dbReference type="SUPFAM" id="SSF55785">
    <property type="entry name" value="PYP-like sensor domain (PAS domain)"/>
    <property type="match status" value="2"/>
</dbReference>
<comment type="caution">
    <text evidence="5">The sequence shown here is derived from an EMBL/GenBank/DDBJ whole genome shotgun (WGS) entry which is preliminary data.</text>
</comment>
<dbReference type="Gene3D" id="3.20.20.450">
    <property type="entry name" value="EAL domain"/>
    <property type="match status" value="1"/>
</dbReference>
<dbReference type="InterPro" id="IPR000160">
    <property type="entry name" value="GGDEF_dom"/>
</dbReference>
<evidence type="ECO:0000259" key="1">
    <source>
        <dbReference type="PROSITE" id="PS50112"/>
    </source>
</evidence>
<feature type="domain" description="EAL" evidence="3">
    <location>
        <begin position="347"/>
        <end position="600"/>
    </location>
</feature>
<dbReference type="PROSITE" id="PS50887">
    <property type="entry name" value="GGDEF"/>
    <property type="match status" value="1"/>
</dbReference>
<dbReference type="CDD" id="cd01948">
    <property type="entry name" value="EAL"/>
    <property type="match status" value="1"/>
</dbReference>
<dbReference type="InterPro" id="IPR029787">
    <property type="entry name" value="Nucleotide_cyclase"/>
</dbReference>
<dbReference type="InterPro" id="IPR043128">
    <property type="entry name" value="Rev_trsase/Diguanyl_cyclase"/>
</dbReference>
<dbReference type="PROSITE" id="PS50113">
    <property type="entry name" value="PAC"/>
    <property type="match status" value="1"/>
</dbReference>
<proteinExistence type="predicted"/>
<dbReference type="PROSITE" id="PS50883">
    <property type="entry name" value="EAL"/>
    <property type="match status" value="1"/>
</dbReference>
<dbReference type="InterPro" id="IPR000014">
    <property type="entry name" value="PAS"/>
</dbReference>
<organism evidence="5 6">
    <name type="scientific">Neobacillus cucumis</name>
    <dbReference type="NCBI Taxonomy" id="1740721"/>
    <lineage>
        <taxon>Bacteria</taxon>
        <taxon>Bacillati</taxon>
        <taxon>Bacillota</taxon>
        <taxon>Bacilli</taxon>
        <taxon>Bacillales</taxon>
        <taxon>Bacillaceae</taxon>
        <taxon>Neobacillus</taxon>
    </lineage>
</organism>
<dbReference type="Pfam" id="PF00563">
    <property type="entry name" value="EAL"/>
    <property type="match status" value="1"/>
</dbReference>
<evidence type="ECO:0000259" key="4">
    <source>
        <dbReference type="PROSITE" id="PS50887"/>
    </source>
</evidence>
<dbReference type="SUPFAM" id="SSF55073">
    <property type="entry name" value="Nucleotide cyclase"/>
    <property type="match status" value="1"/>
</dbReference>
<dbReference type="InterPro" id="IPR001633">
    <property type="entry name" value="EAL_dom"/>
</dbReference>
<dbReference type="SMART" id="SM00091">
    <property type="entry name" value="PAS"/>
    <property type="match status" value="1"/>
</dbReference>
<dbReference type="SMART" id="SM00052">
    <property type="entry name" value="EAL"/>
    <property type="match status" value="1"/>
</dbReference>